<evidence type="ECO:0000256" key="1">
    <source>
        <dbReference type="SAM" id="SignalP"/>
    </source>
</evidence>
<feature type="signal peptide" evidence="1">
    <location>
        <begin position="1"/>
        <end position="25"/>
    </location>
</feature>
<feature type="chain" id="PRO_5013290957" evidence="1">
    <location>
        <begin position="26"/>
        <end position="279"/>
    </location>
</feature>
<dbReference type="GO" id="GO:0019867">
    <property type="term" value="C:outer membrane"/>
    <property type="evidence" value="ECO:0007669"/>
    <property type="project" value="InterPro"/>
</dbReference>
<dbReference type="SUPFAM" id="SSF56925">
    <property type="entry name" value="OMPA-like"/>
    <property type="match status" value="1"/>
</dbReference>
<accession>A0A1M5H8M2</accession>
<dbReference type="AlphaFoldDB" id="A0A1M5H8M2"/>
<organism evidence="2 3">
    <name type="scientific">Microbulbifer donghaiensis</name>
    <dbReference type="NCBI Taxonomy" id="494016"/>
    <lineage>
        <taxon>Bacteria</taxon>
        <taxon>Pseudomonadati</taxon>
        <taxon>Pseudomonadota</taxon>
        <taxon>Gammaproteobacteria</taxon>
        <taxon>Cellvibrionales</taxon>
        <taxon>Microbulbiferaceae</taxon>
        <taxon>Microbulbifer</taxon>
    </lineage>
</organism>
<dbReference type="PANTHER" id="PTHR36920">
    <property type="match status" value="1"/>
</dbReference>
<evidence type="ECO:0000313" key="2">
    <source>
        <dbReference type="EMBL" id="SHG12314.1"/>
    </source>
</evidence>
<dbReference type="Pfam" id="PF03922">
    <property type="entry name" value="OmpW"/>
    <property type="match status" value="1"/>
</dbReference>
<name>A0A1M5H8M2_9GAMM</name>
<dbReference type="PANTHER" id="PTHR36920:SF1">
    <property type="entry name" value="OUTER MEMBRANE PROTEIN W"/>
    <property type="match status" value="1"/>
</dbReference>
<keyword evidence="3" id="KW-1185">Reference proteome</keyword>
<sequence>MKMTRILTPMALAVSTAVVSVAASAGPSGYAPPPPAAPPAVYKAGTVMLRLGASWVDPDDDSGRWRYNRDLFPEFEGLGYKIDNDTGWNFSVGFMPIDHFSIELGYIGKTEHDVDWTGLLQPVFPAVGPEFEPLPGKLRVGSVDRQTGTLFFNWFPVCKESWIQPYVGLGAIYTDFDNLRFRTTANDYLSDLNEVLTGPATMYFEDDWGWGAQFGVDIMFGRDSNWLVNLAGQYHDVDTVTDLHYAFPRELEPGSFVRAARRDLDLDAWVWNLGIGYKF</sequence>
<protein>
    <submittedName>
        <fullName evidence="2">Outer membrane protein W</fullName>
    </submittedName>
</protein>
<dbReference type="Gene3D" id="2.40.160.20">
    <property type="match status" value="1"/>
</dbReference>
<dbReference type="InterPro" id="IPR005618">
    <property type="entry name" value="OMPW"/>
</dbReference>
<dbReference type="STRING" id="494016.SAMN04487965_3335"/>
<dbReference type="InterPro" id="IPR011250">
    <property type="entry name" value="OMP/PagP_B-barrel"/>
</dbReference>
<dbReference type="PROSITE" id="PS00695">
    <property type="entry name" value="ENT_VIR_OMP_2"/>
    <property type="match status" value="1"/>
</dbReference>
<gene>
    <name evidence="2" type="ORF">SAMN04487965_3335</name>
</gene>
<dbReference type="Proteomes" id="UP000184170">
    <property type="component" value="Unassembled WGS sequence"/>
</dbReference>
<dbReference type="InterPro" id="IPR000758">
    <property type="entry name" value="Enterovir_OMP"/>
</dbReference>
<dbReference type="GO" id="GO:0044384">
    <property type="term" value="C:host outer membrane"/>
    <property type="evidence" value="ECO:0007669"/>
    <property type="project" value="InterPro"/>
</dbReference>
<keyword evidence="1" id="KW-0732">Signal</keyword>
<reference evidence="3" key="1">
    <citation type="submission" date="2016-11" db="EMBL/GenBank/DDBJ databases">
        <authorList>
            <person name="Varghese N."/>
            <person name="Submissions S."/>
        </authorList>
    </citation>
    <scope>NUCLEOTIDE SEQUENCE [LARGE SCALE GENOMIC DNA]</scope>
    <source>
        <strain evidence="3">CGMCC 1.7063</strain>
    </source>
</reference>
<dbReference type="EMBL" id="FQVA01000007">
    <property type="protein sequence ID" value="SHG12314.1"/>
    <property type="molecule type" value="Genomic_DNA"/>
</dbReference>
<proteinExistence type="predicted"/>
<evidence type="ECO:0000313" key="3">
    <source>
        <dbReference type="Proteomes" id="UP000184170"/>
    </source>
</evidence>
<dbReference type="GO" id="GO:0055085">
    <property type="term" value="P:transmembrane transport"/>
    <property type="evidence" value="ECO:0007669"/>
    <property type="project" value="TreeGrafter"/>
</dbReference>